<dbReference type="PANTHER" id="PTHR34109">
    <property type="entry name" value="BNAUNNG04460D PROTEIN-RELATED"/>
    <property type="match status" value="1"/>
</dbReference>
<comment type="caution">
    <text evidence="2">The sequence shown here is derived from an EMBL/GenBank/DDBJ whole genome shotgun (WGS) entry which is preliminary data.</text>
</comment>
<dbReference type="InterPro" id="IPR037523">
    <property type="entry name" value="VOC_core"/>
</dbReference>
<name>A0ABS1IMF7_9GAMM</name>
<gene>
    <name evidence="2" type="ORF">I2494_03125</name>
</gene>
<evidence type="ECO:0000259" key="1">
    <source>
        <dbReference type="PROSITE" id="PS51819"/>
    </source>
</evidence>
<organism evidence="2 3">
    <name type="scientific">Limnobaculum allomyrinae</name>
    <dbReference type="NCBI Taxonomy" id="2791986"/>
    <lineage>
        <taxon>Bacteria</taxon>
        <taxon>Pseudomonadati</taxon>
        <taxon>Pseudomonadota</taxon>
        <taxon>Gammaproteobacteria</taxon>
        <taxon>Enterobacterales</taxon>
        <taxon>Budviciaceae</taxon>
        <taxon>Limnobaculum</taxon>
    </lineage>
</organism>
<evidence type="ECO:0000313" key="3">
    <source>
        <dbReference type="Proteomes" id="UP001296921"/>
    </source>
</evidence>
<reference evidence="2 3" key="1">
    <citation type="submission" date="2020-11" db="EMBL/GenBank/DDBJ databases">
        <title>Insectihabitans protaetiae gen. nov. sp. nov. and Insectihabitans allomyrinae sp. nov., isolated from larvae of Protaetia brevitarsis seulensis and Allomyrina dichotoma, respectively.</title>
        <authorList>
            <person name="Lee S.D."/>
            <person name="Byeon Y.-S."/>
            <person name="Kim S.-M."/>
            <person name="Yang H.L."/>
            <person name="Kim I.S."/>
        </authorList>
    </citation>
    <scope>NUCLEOTIDE SEQUENCE [LARGE SCALE GENOMIC DNA]</scope>
    <source>
        <strain evidence="2 3">BWR-B9</strain>
    </source>
</reference>
<feature type="domain" description="VOC" evidence="1">
    <location>
        <begin position="20"/>
        <end position="146"/>
    </location>
</feature>
<dbReference type="Proteomes" id="UP001296921">
    <property type="component" value="Unassembled WGS sequence"/>
</dbReference>
<dbReference type="PROSITE" id="PS51819">
    <property type="entry name" value="VOC"/>
    <property type="match status" value="1"/>
</dbReference>
<protein>
    <submittedName>
        <fullName evidence="2">VOC family protein</fullName>
    </submittedName>
</protein>
<evidence type="ECO:0000313" key="2">
    <source>
        <dbReference type="EMBL" id="MBK5142726.1"/>
    </source>
</evidence>
<dbReference type="RefSeq" id="WP_218465464.1">
    <property type="nucleotide sequence ID" value="NZ_JADRCR010000001.1"/>
</dbReference>
<proteinExistence type="predicted"/>
<dbReference type="EMBL" id="JADRCR010000001">
    <property type="protein sequence ID" value="MBK5142726.1"/>
    <property type="molecule type" value="Genomic_DNA"/>
</dbReference>
<keyword evidence="3" id="KW-1185">Reference proteome</keyword>
<sequence>MTKKANWFDNVENRTHPWPGLTWLTAALCVPDVRKAIDFYTNTMNMVAIAELEDDDGTMLFARIRYRGTNFTLNKEHWDSDLLSPLSSGQAPAFMFYLYVDDVEQLMEAMVDDGATVLAAPDKMFWSDLKARVKDPFGYIWDIAQKL</sequence>
<dbReference type="Pfam" id="PF00903">
    <property type="entry name" value="Glyoxalase"/>
    <property type="match status" value="1"/>
</dbReference>
<accession>A0ABS1IMF7</accession>
<dbReference type="InterPro" id="IPR004360">
    <property type="entry name" value="Glyas_Fos-R_dOase_dom"/>
</dbReference>
<dbReference type="PANTHER" id="PTHR34109:SF1">
    <property type="entry name" value="VOC DOMAIN-CONTAINING PROTEIN"/>
    <property type="match status" value="1"/>
</dbReference>